<keyword evidence="6" id="KW-0418">Kinase</keyword>
<evidence type="ECO:0000256" key="8">
    <source>
        <dbReference type="ARBA" id="ARBA00023012"/>
    </source>
</evidence>
<dbReference type="Proteomes" id="UP000051643">
    <property type="component" value="Unassembled WGS sequence"/>
</dbReference>
<dbReference type="CDD" id="cd00082">
    <property type="entry name" value="HisKA"/>
    <property type="match status" value="1"/>
</dbReference>
<dbReference type="InterPro" id="IPR029016">
    <property type="entry name" value="GAF-like_dom_sf"/>
</dbReference>
<comment type="catalytic activity">
    <reaction evidence="1">
        <text>ATP + protein L-histidine = ADP + protein N-phospho-L-histidine.</text>
        <dbReference type="EC" id="2.7.13.3"/>
    </reaction>
</comment>
<dbReference type="GO" id="GO:0000156">
    <property type="term" value="F:phosphorelay response regulator activity"/>
    <property type="evidence" value="ECO:0007669"/>
    <property type="project" value="TreeGrafter"/>
</dbReference>
<evidence type="ECO:0000256" key="3">
    <source>
        <dbReference type="ARBA" id="ARBA00022553"/>
    </source>
</evidence>
<proteinExistence type="predicted"/>
<protein>
    <recommendedName>
        <fullName evidence="2">histidine kinase</fullName>
        <ecNumber evidence="2">2.7.13.3</ecNumber>
    </recommendedName>
</protein>
<dbReference type="InterPro" id="IPR003018">
    <property type="entry name" value="GAF"/>
</dbReference>
<dbReference type="InterPro" id="IPR036890">
    <property type="entry name" value="HATPase_C_sf"/>
</dbReference>
<dbReference type="AlphaFoldDB" id="A0A0Q9ZAS5"/>
<dbReference type="EMBL" id="LKTP01000002">
    <property type="protein sequence ID" value="KRG30069.1"/>
    <property type="molecule type" value="Genomic_DNA"/>
</dbReference>
<dbReference type="InterPro" id="IPR003594">
    <property type="entry name" value="HATPase_dom"/>
</dbReference>
<dbReference type="Pfam" id="PF02518">
    <property type="entry name" value="HATPase_c"/>
    <property type="match status" value="1"/>
</dbReference>
<dbReference type="SUPFAM" id="SSF55781">
    <property type="entry name" value="GAF domain-like"/>
    <property type="match status" value="1"/>
</dbReference>
<keyword evidence="8" id="KW-0902">Two-component regulatory system</keyword>
<dbReference type="GO" id="GO:0000155">
    <property type="term" value="F:phosphorelay sensor kinase activity"/>
    <property type="evidence" value="ECO:0007669"/>
    <property type="project" value="InterPro"/>
</dbReference>
<evidence type="ECO:0000313" key="11">
    <source>
        <dbReference type="EMBL" id="KRG30069.1"/>
    </source>
</evidence>
<evidence type="ECO:0000313" key="12">
    <source>
        <dbReference type="Proteomes" id="UP000051643"/>
    </source>
</evidence>
<keyword evidence="7" id="KW-0067">ATP-binding</keyword>
<dbReference type="InterPro" id="IPR003661">
    <property type="entry name" value="HisK_dim/P_dom"/>
</dbReference>
<keyword evidence="5" id="KW-0547">Nucleotide-binding</keyword>
<dbReference type="InterPro" id="IPR005467">
    <property type="entry name" value="His_kinase_dom"/>
</dbReference>
<evidence type="ECO:0000256" key="1">
    <source>
        <dbReference type="ARBA" id="ARBA00000085"/>
    </source>
</evidence>
<dbReference type="PRINTS" id="PR00344">
    <property type="entry name" value="BCTRLSENSOR"/>
</dbReference>
<dbReference type="Pfam" id="PF01590">
    <property type="entry name" value="GAF"/>
    <property type="match status" value="1"/>
</dbReference>
<keyword evidence="9" id="KW-0175">Coiled coil</keyword>
<dbReference type="Gene3D" id="1.10.287.130">
    <property type="match status" value="1"/>
</dbReference>
<dbReference type="SUPFAM" id="SSF55874">
    <property type="entry name" value="ATPase domain of HSP90 chaperone/DNA topoisomerase II/histidine kinase"/>
    <property type="match status" value="1"/>
</dbReference>
<dbReference type="STRING" id="270918.APR42_12815"/>
<dbReference type="Gene3D" id="3.30.565.10">
    <property type="entry name" value="Histidine kinase-like ATPase, C-terminal domain"/>
    <property type="match status" value="1"/>
</dbReference>
<evidence type="ECO:0000256" key="7">
    <source>
        <dbReference type="ARBA" id="ARBA00022840"/>
    </source>
</evidence>
<keyword evidence="12" id="KW-1185">Reference proteome</keyword>
<name>A0A0Q9ZAS5_9FLAO</name>
<dbReference type="GO" id="GO:0007234">
    <property type="term" value="P:osmosensory signaling via phosphorelay pathway"/>
    <property type="evidence" value="ECO:0007669"/>
    <property type="project" value="TreeGrafter"/>
</dbReference>
<dbReference type="PROSITE" id="PS50109">
    <property type="entry name" value="HIS_KIN"/>
    <property type="match status" value="1"/>
</dbReference>
<reference evidence="11" key="1">
    <citation type="submission" date="2015-10" db="EMBL/GenBank/DDBJ databases">
        <title>Draft genome sequence of Salegentibacter mishustinae KCTC 12263.</title>
        <authorList>
            <person name="Lin W."/>
            <person name="Zheng Q."/>
        </authorList>
    </citation>
    <scope>NUCLEOTIDE SEQUENCE [LARGE SCALE GENOMIC DNA]</scope>
    <source>
        <strain evidence="11">KCTC 12263</strain>
    </source>
</reference>
<sequence>MKTTSTYQDYKTDVANINKIPIVSQLLDIVCLNTGMGFAAIARVTEDKWITCASKDKISFGLKPGDELKVETTLCSQVRRQNEAVYIDNVATSDTYAKHPTPAMYGFGSYISVPVYKKDGSFFGTLCAIDKEPAKVDNEEVKGMFQLYAELISFHLEAIEEKERAVAELNEEQHIAELREQFIAILGHDLKNPIATTRMSAEILMKFSKEDIVKRNAALIKSTSIRMENLIDNLLDFARGRLGEGIKLNKTKDFGKLENILEQVINEIKTISPNRDFSTNIRIENPVNCDPNRIAQLCSNLLGNAVTHGSQDNPIELEAVCLNGQFKLEITNKGAKIPKKVREKLFEPFYRIEGEEPKQGLGLGLYIASEIAKAHEGNINVKSTDKETVFSFVMPAHN</sequence>
<keyword evidence="3" id="KW-0597">Phosphoprotein</keyword>
<dbReference type="PANTHER" id="PTHR42878">
    <property type="entry name" value="TWO-COMPONENT HISTIDINE KINASE"/>
    <property type="match status" value="1"/>
</dbReference>
<evidence type="ECO:0000256" key="6">
    <source>
        <dbReference type="ARBA" id="ARBA00022777"/>
    </source>
</evidence>
<dbReference type="GO" id="GO:0030295">
    <property type="term" value="F:protein kinase activator activity"/>
    <property type="evidence" value="ECO:0007669"/>
    <property type="project" value="TreeGrafter"/>
</dbReference>
<comment type="caution">
    <text evidence="11">The sequence shown here is derived from an EMBL/GenBank/DDBJ whole genome shotgun (WGS) entry which is preliminary data.</text>
</comment>
<dbReference type="GO" id="GO:0005524">
    <property type="term" value="F:ATP binding"/>
    <property type="evidence" value="ECO:0007669"/>
    <property type="project" value="UniProtKB-KW"/>
</dbReference>
<organism evidence="11 12">
    <name type="scientific">Salegentibacter mishustinae</name>
    <dbReference type="NCBI Taxonomy" id="270918"/>
    <lineage>
        <taxon>Bacteria</taxon>
        <taxon>Pseudomonadati</taxon>
        <taxon>Bacteroidota</taxon>
        <taxon>Flavobacteriia</taxon>
        <taxon>Flavobacteriales</taxon>
        <taxon>Flavobacteriaceae</taxon>
        <taxon>Salegentibacter</taxon>
    </lineage>
</organism>
<evidence type="ECO:0000259" key="10">
    <source>
        <dbReference type="PROSITE" id="PS50109"/>
    </source>
</evidence>
<dbReference type="Pfam" id="PF00512">
    <property type="entry name" value="HisKA"/>
    <property type="match status" value="1"/>
</dbReference>
<evidence type="ECO:0000256" key="5">
    <source>
        <dbReference type="ARBA" id="ARBA00022741"/>
    </source>
</evidence>
<feature type="coiled-coil region" evidence="9">
    <location>
        <begin position="152"/>
        <end position="179"/>
    </location>
</feature>
<dbReference type="SUPFAM" id="SSF47384">
    <property type="entry name" value="Homodimeric domain of signal transducing histidine kinase"/>
    <property type="match status" value="1"/>
</dbReference>
<evidence type="ECO:0000256" key="2">
    <source>
        <dbReference type="ARBA" id="ARBA00012438"/>
    </source>
</evidence>
<evidence type="ECO:0000256" key="4">
    <source>
        <dbReference type="ARBA" id="ARBA00022679"/>
    </source>
</evidence>
<accession>A0A0Q9ZAS5</accession>
<keyword evidence="4" id="KW-0808">Transferase</keyword>
<dbReference type="SMART" id="SM00387">
    <property type="entry name" value="HATPase_c"/>
    <property type="match status" value="1"/>
</dbReference>
<dbReference type="CDD" id="cd00075">
    <property type="entry name" value="HATPase"/>
    <property type="match status" value="1"/>
</dbReference>
<dbReference type="InterPro" id="IPR004358">
    <property type="entry name" value="Sig_transdc_His_kin-like_C"/>
</dbReference>
<dbReference type="SMART" id="SM00388">
    <property type="entry name" value="HisKA"/>
    <property type="match status" value="1"/>
</dbReference>
<dbReference type="PANTHER" id="PTHR42878:SF7">
    <property type="entry name" value="SENSOR HISTIDINE KINASE GLRK"/>
    <property type="match status" value="1"/>
</dbReference>
<evidence type="ECO:0000256" key="9">
    <source>
        <dbReference type="SAM" id="Coils"/>
    </source>
</evidence>
<dbReference type="Gene3D" id="3.30.450.40">
    <property type="match status" value="1"/>
</dbReference>
<feature type="domain" description="Histidine kinase" evidence="10">
    <location>
        <begin position="185"/>
        <end position="398"/>
    </location>
</feature>
<dbReference type="InterPro" id="IPR050351">
    <property type="entry name" value="BphY/WalK/GraS-like"/>
</dbReference>
<dbReference type="EC" id="2.7.13.3" evidence="2"/>
<dbReference type="InterPro" id="IPR036097">
    <property type="entry name" value="HisK_dim/P_sf"/>
</dbReference>
<gene>
    <name evidence="11" type="ORF">APR42_12815</name>
</gene>